<reference evidence="4 5" key="1">
    <citation type="journal article" date="2019" name="Sci. Rep.">
        <title>Comparative genomics of chytrid fungi reveal insights into the obligate biotrophic and pathogenic lifestyle of Synchytrium endobioticum.</title>
        <authorList>
            <person name="van de Vossenberg B.T.L.H."/>
            <person name="Warris S."/>
            <person name="Nguyen H.D.T."/>
            <person name="van Gent-Pelzer M.P.E."/>
            <person name="Joly D.L."/>
            <person name="van de Geest H.C."/>
            <person name="Bonants P.J.M."/>
            <person name="Smith D.S."/>
            <person name="Levesque C.A."/>
            <person name="van der Lee T.A.J."/>
        </authorList>
    </citation>
    <scope>NUCLEOTIDE SEQUENCE [LARGE SCALE GENOMIC DNA]</scope>
    <source>
        <strain evidence="4 5">CBS 809.83</strain>
    </source>
</reference>
<dbReference type="STRING" id="109895.A0A507EFD8"/>
<dbReference type="InterPro" id="IPR005804">
    <property type="entry name" value="FA_desaturase_dom"/>
</dbReference>
<accession>A0A507EFD8</accession>
<name>A0A507EFD8_9FUNG</name>
<dbReference type="InterPro" id="IPR013866">
    <property type="entry name" value="Sphingolipid_d4-desaturase_N"/>
</dbReference>
<evidence type="ECO:0000313" key="4">
    <source>
        <dbReference type="EMBL" id="TPX62863.1"/>
    </source>
</evidence>
<protein>
    <recommendedName>
        <fullName evidence="3">Sphingolipid delta4-desaturase N-terminal domain-containing protein</fullName>
    </recommendedName>
</protein>
<proteinExistence type="predicted"/>
<dbReference type="SMART" id="SM01269">
    <property type="entry name" value="Lipid_DES"/>
    <property type="match status" value="1"/>
</dbReference>
<feature type="region of interest" description="Disordered" evidence="1">
    <location>
        <begin position="1"/>
        <end position="33"/>
    </location>
</feature>
<gene>
    <name evidence="4" type="ORF">PhCBS80983_g00125</name>
</gene>
<organism evidence="4 5">
    <name type="scientific">Powellomyces hirtus</name>
    <dbReference type="NCBI Taxonomy" id="109895"/>
    <lineage>
        <taxon>Eukaryota</taxon>
        <taxon>Fungi</taxon>
        <taxon>Fungi incertae sedis</taxon>
        <taxon>Chytridiomycota</taxon>
        <taxon>Chytridiomycota incertae sedis</taxon>
        <taxon>Chytridiomycetes</taxon>
        <taxon>Spizellomycetales</taxon>
        <taxon>Powellomycetaceae</taxon>
        <taxon>Powellomyces</taxon>
    </lineage>
</organism>
<dbReference type="GO" id="GO:0046513">
    <property type="term" value="P:ceramide biosynthetic process"/>
    <property type="evidence" value="ECO:0007669"/>
    <property type="project" value="TreeGrafter"/>
</dbReference>
<comment type="caution">
    <text evidence="4">The sequence shown here is derived from an EMBL/GenBank/DDBJ whole genome shotgun (WGS) entry which is preliminary data.</text>
</comment>
<dbReference type="Proteomes" id="UP000318582">
    <property type="component" value="Unassembled WGS sequence"/>
</dbReference>
<evidence type="ECO:0000256" key="1">
    <source>
        <dbReference type="SAM" id="MobiDB-lite"/>
    </source>
</evidence>
<dbReference type="Pfam" id="PF00487">
    <property type="entry name" value="FA_desaturase"/>
    <property type="match status" value="1"/>
</dbReference>
<dbReference type="EMBL" id="QEAQ01000001">
    <property type="protein sequence ID" value="TPX62863.1"/>
    <property type="molecule type" value="Genomic_DNA"/>
</dbReference>
<feature type="compositionally biased region" description="Low complexity" evidence="1">
    <location>
        <begin position="1"/>
        <end position="14"/>
    </location>
</feature>
<dbReference type="PANTHER" id="PTHR12879">
    <property type="entry name" value="SPHINGOLIPID DELTA 4 DESATURASE/C-4 HYDROXYLASE PROTEIN DES2"/>
    <property type="match status" value="1"/>
</dbReference>
<dbReference type="PANTHER" id="PTHR12879:SF8">
    <property type="entry name" value="SPHINGOLIPID DELTA(4)-DESATURASE DES1"/>
    <property type="match status" value="1"/>
</dbReference>
<feature type="transmembrane region" description="Helical" evidence="2">
    <location>
        <begin position="245"/>
        <end position="267"/>
    </location>
</feature>
<keyword evidence="2" id="KW-0472">Membrane</keyword>
<sequence>MCTTTGTKAAAVTAEPTAVRSRPGKATAGSTVGPDPRHPLYLGDWERSIPHVHNDIAMDNLDEPHIKRKHAILEKHPQITQLYGYEPLTKYVTVLAASLQLGLAYYFGKINTDSTWVFLLTIYVVGASLTQVFGVIIHEATHNLCGETLAMNRAVGFLANVGIPVPIFSSFRRYHLEHHAYQGVLGKDPDLPLDWEVKLIKSNPLAKFTFLFFYPMMYVVRGAAQQKKPSTWEIYNILWSVATDILVVKFCGWRGFLYLFLSLWLGYGVHPAAAHFIQEHFTFDDGQETYSYYGSLNYLFMNIGYHNEHHDFTKVPWSGLRKVRAIAPEFYNTLQYHTSWVMVHWRFIFQKDVGPQSRVGRDYEDHKKGRKMVVERKNAAPAVERD</sequence>
<evidence type="ECO:0000313" key="5">
    <source>
        <dbReference type="Proteomes" id="UP000318582"/>
    </source>
</evidence>
<dbReference type="Pfam" id="PF08557">
    <property type="entry name" value="Lipid_DES"/>
    <property type="match status" value="1"/>
</dbReference>
<feature type="transmembrane region" description="Helical" evidence="2">
    <location>
        <begin position="114"/>
        <end position="137"/>
    </location>
</feature>
<dbReference type="GO" id="GO:0016020">
    <property type="term" value="C:membrane"/>
    <property type="evidence" value="ECO:0007669"/>
    <property type="project" value="GOC"/>
</dbReference>
<feature type="domain" description="Sphingolipid delta4-desaturase N-terminal" evidence="3">
    <location>
        <begin position="51"/>
        <end position="89"/>
    </location>
</feature>
<dbReference type="GO" id="GO:0042284">
    <property type="term" value="F:sphingolipid delta-4 desaturase activity"/>
    <property type="evidence" value="ECO:0007669"/>
    <property type="project" value="TreeGrafter"/>
</dbReference>
<dbReference type="AlphaFoldDB" id="A0A507EFD8"/>
<feature type="transmembrane region" description="Helical" evidence="2">
    <location>
        <begin position="149"/>
        <end position="168"/>
    </location>
</feature>
<keyword evidence="5" id="KW-1185">Reference proteome</keyword>
<evidence type="ECO:0000256" key="2">
    <source>
        <dbReference type="SAM" id="Phobius"/>
    </source>
</evidence>
<keyword evidence="2" id="KW-1133">Transmembrane helix</keyword>
<keyword evidence="2" id="KW-0812">Transmembrane</keyword>
<evidence type="ECO:0000259" key="3">
    <source>
        <dbReference type="SMART" id="SM01269"/>
    </source>
</evidence>